<dbReference type="Pfam" id="PF00326">
    <property type="entry name" value="Peptidase_S9"/>
    <property type="match status" value="1"/>
</dbReference>
<reference evidence="6" key="1">
    <citation type="submission" date="2020-06" db="EMBL/GenBank/DDBJ databases">
        <title>Legume-microbial interactions unlock mineral nutrients during tropical forest succession.</title>
        <authorList>
            <person name="Epihov D.Z."/>
        </authorList>
    </citation>
    <scope>NUCLEOTIDE SEQUENCE [LARGE SCALE GENOMIC DNA]</scope>
    <source>
        <strain evidence="6">Pan2503</strain>
    </source>
</reference>
<dbReference type="Gene3D" id="2.120.10.30">
    <property type="entry name" value="TolB, C-terminal domain"/>
    <property type="match status" value="2"/>
</dbReference>
<evidence type="ECO:0000256" key="1">
    <source>
        <dbReference type="ARBA" id="ARBA00022801"/>
    </source>
</evidence>
<feature type="signal peptide" evidence="4">
    <location>
        <begin position="1"/>
        <end position="21"/>
    </location>
</feature>
<dbReference type="GO" id="GO:0006508">
    <property type="term" value="P:proteolysis"/>
    <property type="evidence" value="ECO:0007669"/>
    <property type="project" value="InterPro"/>
</dbReference>
<dbReference type="InterPro" id="IPR029058">
    <property type="entry name" value="AB_hydrolase_fold"/>
</dbReference>
<comment type="caution">
    <text evidence="6">The sequence shown here is derived from an EMBL/GenBank/DDBJ whole genome shotgun (WGS) entry which is preliminary data.</text>
</comment>
<dbReference type="AlphaFoldDB" id="A0A7V8NPZ8"/>
<dbReference type="Gene3D" id="3.40.50.1820">
    <property type="entry name" value="alpha/beta hydrolase"/>
    <property type="match status" value="1"/>
</dbReference>
<feature type="domain" description="Peptidase S9 prolyl oligopeptidase catalytic" evidence="5">
    <location>
        <begin position="476"/>
        <end position="680"/>
    </location>
</feature>
<evidence type="ECO:0000313" key="6">
    <source>
        <dbReference type="EMBL" id="MBA0085402.1"/>
    </source>
</evidence>
<dbReference type="Pfam" id="PF07676">
    <property type="entry name" value="PD40"/>
    <property type="match status" value="3"/>
</dbReference>
<gene>
    <name evidence="6" type="ORF">HRJ53_10430</name>
</gene>
<dbReference type="InterPro" id="IPR001375">
    <property type="entry name" value="Peptidase_S9_cat"/>
</dbReference>
<feature type="chain" id="PRO_5030970786" evidence="4">
    <location>
        <begin position="22"/>
        <end position="700"/>
    </location>
</feature>
<dbReference type="Proteomes" id="UP000567293">
    <property type="component" value="Unassembled WGS sequence"/>
</dbReference>
<keyword evidence="7" id="KW-1185">Reference proteome</keyword>
<keyword evidence="2" id="KW-0645">Protease</keyword>
<dbReference type="PANTHER" id="PTHR42776">
    <property type="entry name" value="SERINE PEPTIDASE S9 FAMILY MEMBER"/>
    <property type="match status" value="1"/>
</dbReference>
<keyword evidence="1" id="KW-0378">Hydrolase</keyword>
<keyword evidence="4" id="KW-0732">Signal</keyword>
<proteinExistence type="predicted"/>
<dbReference type="EMBL" id="JACDQQ010001007">
    <property type="protein sequence ID" value="MBA0085402.1"/>
    <property type="molecule type" value="Genomic_DNA"/>
</dbReference>
<dbReference type="PANTHER" id="PTHR42776:SF27">
    <property type="entry name" value="DIPEPTIDYL PEPTIDASE FAMILY MEMBER 6"/>
    <property type="match status" value="1"/>
</dbReference>
<organism evidence="6 7">
    <name type="scientific">Candidatus Acidiferrum panamense</name>
    <dbReference type="NCBI Taxonomy" id="2741543"/>
    <lineage>
        <taxon>Bacteria</taxon>
        <taxon>Pseudomonadati</taxon>
        <taxon>Acidobacteriota</taxon>
        <taxon>Terriglobia</taxon>
        <taxon>Candidatus Acidiferrales</taxon>
        <taxon>Candidatus Acidiferrum</taxon>
    </lineage>
</organism>
<keyword evidence="2" id="KW-0720">Serine protease</keyword>
<dbReference type="GO" id="GO:0004252">
    <property type="term" value="F:serine-type endopeptidase activity"/>
    <property type="evidence" value="ECO:0007669"/>
    <property type="project" value="TreeGrafter"/>
</dbReference>
<evidence type="ECO:0000256" key="3">
    <source>
        <dbReference type="SAM" id="MobiDB-lite"/>
    </source>
</evidence>
<dbReference type="InterPro" id="IPR011042">
    <property type="entry name" value="6-blade_b-propeller_TolB-like"/>
</dbReference>
<feature type="compositionally biased region" description="Pro residues" evidence="3">
    <location>
        <begin position="173"/>
        <end position="185"/>
    </location>
</feature>
<evidence type="ECO:0000256" key="4">
    <source>
        <dbReference type="SAM" id="SignalP"/>
    </source>
</evidence>
<accession>A0A7V8NPZ8</accession>
<feature type="region of interest" description="Disordered" evidence="3">
    <location>
        <begin position="164"/>
        <end position="185"/>
    </location>
</feature>
<name>A0A7V8NPZ8_9BACT</name>
<dbReference type="InterPro" id="IPR011659">
    <property type="entry name" value="WD40"/>
</dbReference>
<sequence length="700" mass="77622">MKNRFSSAILFLLAISAPALAQESAQKTPRGITIDDFFQIRDVSQPEISPDGQWIAYAVRTRILKEDKNEQRLWMIATHGGEAIPMTAESVSSSHPSWSPDGKYLSFLSARDGGKSQVWLLDRRGGEAVRLTDTVQGVDDFEWSPDSTRLVLILRDPKPEDIEAAKNREKPAPATPPRPRTPPPLVIDRLQFKRDTVGYLDRRRAHLYEFNVSAKTTTQITSGDFDDSEPAWSPDGRLLAFSSNRTSDADANYKSHIWVVAADNADKGARLTQLTPDPGSDSAPAWSRDGKWIAYVTELDPHLFYYNTRHLAVVPATGGQPNVLTRAFDRSVRRLRFSSDSKYIYFTAEDDGMQNLCRIPVGGGEITRPIGGRLAVGTYSLSKDDSIAAQISTIDRPDEIFYLLNGAGEPTRLTKTNDGLFAELRLAHADYVHFKSKDGTNVAGYLYKPLDYTPGKKVPTLLNPHGGPVGQYAAAFYHLAQLYAANGYAVLLPNPRGSSGYGQKFCAAIYADWGNKDYQDDVAMVDYAVAQGIADPDRLGVGGWSYGGISTDFIIAQTQRFKAAISGAGVALIASFYGHDHYQRDYDIELGHPWDNKAVWDRISPFYRVASITTPTLFMGGDIDWNVPILGSEQMYEAMKTLGRTTELVVYPGEYHGFTIPTHIKDRMERFMAWYNHYVKGDSASARPPEQTATASKPVD</sequence>
<dbReference type="SUPFAM" id="SSF53474">
    <property type="entry name" value="alpha/beta-Hydrolases"/>
    <property type="match status" value="1"/>
</dbReference>
<evidence type="ECO:0000256" key="2">
    <source>
        <dbReference type="ARBA" id="ARBA00022825"/>
    </source>
</evidence>
<evidence type="ECO:0000259" key="5">
    <source>
        <dbReference type="Pfam" id="PF00326"/>
    </source>
</evidence>
<evidence type="ECO:0000313" key="7">
    <source>
        <dbReference type="Proteomes" id="UP000567293"/>
    </source>
</evidence>
<dbReference type="SUPFAM" id="SSF82171">
    <property type="entry name" value="DPP6 N-terminal domain-like"/>
    <property type="match status" value="1"/>
</dbReference>
<protein>
    <submittedName>
        <fullName evidence="6">S9 family peptidase</fullName>
    </submittedName>
</protein>